<evidence type="ECO:0000256" key="3">
    <source>
        <dbReference type="ARBA" id="ARBA00022729"/>
    </source>
</evidence>
<gene>
    <name evidence="8" type="primary">blaOXA</name>
    <name evidence="8" type="ORF">EYC79_08915</name>
</gene>
<evidence type="ECO:0000256" key="6">
    <source>
        <dbReference type="RuleBase" id="RU361140"/>
    </source>
</evidence>
<dbReference type="Gene3D" id="3.40.710.10">
    <property type="entry name" value="DD-peptidase/beta-lactamase superfamily"/>
    <property type="match status" value="1"/>
</dbReference>
<feature type="domain" description="Penicillin-binding protein transpeptidase" evidence="7">
    <location>
        <begin position="63"/>
        <end position="282"/>
    </location>
</feature>
<dbReference type="PROSITE" id="PS00337">
    <property type="entry name" value="BETA_LACTAMASE_D"/>
    <property type="match status" value="1"/>
</dbReference>
<keyword evidence="5 6" id="KW-0046">Antibiotic resistance</keyword>
<evidence type="ECO:0000256" key="1">
    <source>
        <dbReference type="ARBA" id="ARBA00007898"/>
    </source>
</evidence>
<sequence>MTSCEKTRSSSVKSASERVLRALTLLAPICVLLSGVGPARAQAVQPFECTLVTSVETGAVINQQGACDRRVSPASTFKVPLALIGYDAGILQDEFNPAWDWQKGMDAAPQERKTVDPTTWQKESIRWYSREITRRLGKEKFVSYVRRLGFGNGDVAGEPGKDNGLTDAWVNTSLEISPVEQVGFMRRLLANNLPFSRDAQNKTKAIVPVFDGAEAWSAHGMTGTGTMKGPDGKPDPNRPFGWFVGWAEREGQHIVFVRLRVGDKPSEQPMGEVVRGEFLRDIQRYATHR</sequence>
<evidence type="ECO:0000256" key="4">
    <source>
        <dbReference type="ARBA" id="ARBA00022801"/>
    </source>
</evidence>
<keyword evidence="3" id="KW-0732">Signal</keyword>
<dbReference type="InterPro" id="IPR001460">
    <property type="entry name" value="PCN-bd_Tpept"/>
</dbReference>
<evidence type="ECO:0000313" key="8">
    <source>
        <dbReference type="EMBL" id="TBN13329.1"/>
    </source>
</evidence>
<dbReference type="InterPro" id="IPR002137">
    <property type="entry name" value="Beta-lactam_class-D_AS"/>
</dbReference>
<evidence type="ECO:0000259" key="7">
    <source>
        <dbReference type="Pfam" id="PF00905"/>
    </source>
</evidence>
<name>A0ABY1Y8T8_9HYPH</name>
<evidence type="ECO:0000256" key="2">
    <source>
        <dbReference type="ARBA" id="ARBA00012865"/>
    </source>
</evidence>
<dbReference type="SUPFAM" id="SSF56601">
    <property type="entry name" value="beta-lactamase/transpeptidase-like"/>
    <property type="match status" value="1"/>
</dbReference>
<comment type="similarity">
    <text evidence="1 6">Belongs to the class-D beta-lactamase family.</text>
</comment>
<comment type="catalytic activity">
    <reaction evidence="6">
        <text>a beta-lactam + H2O = a substituted beta-amino acid</text>
        <dbReference type="Rhea" id="RHEA:20401"/>
        <dbReference type="ChEBI" id="CHEBI:15377"/>
        <dbReference type="ChEBI" id="CHEBI:35627"/>
        <dbReference type="ChEBI" id="CHEBI:140347"/>
        <dbReference type="EC" id="3.5.2.6"/>
    </reaction>
</comment>
<reference evidence="8 9" key="1">
    <citation type="submission" date="2019-02" db="EMBL/GenBank/DDBJ databases">
        <title>Current taxonomic status of genus Agrobacterium and description of Agrobacterium cavarae sp. nov. isolated from maize roots.</title>
        <authorList>
            <person name="Flores-Felix J.D."/>
            <person name="Menendez E."/>
            <person name="Ramirez-Bahena M.H."/>
            <person name="Garcia-Fraile P."/>
            <person name="Velazquez E."/>
        </authorList>
    </citation>
    <scope>NUCLEOTIDE SEQUENCE [LARGE SCALE GENOMIC DNA]</scope>
    <source>
        <strain evidence="8 9">RZME10</strain>
    </source>
</reference>
<comment type="caution">
    <text evidence="8">The sequence shown here is derived from an EMBL/GenBank/DDBJ whole genome shotgun (WGS) entry which is preliminary data.</text>
</comment>
<dbReference type="Pfam" id="PF00905">
    <property type="entry name" value="Transpeptidase"/>
    <property type="match status" value="1"/>
</dbReference>
<proteinExistence type="inferred from homology"/>
<dbReference type="Proteomes" id="UP000294239">
    <property type="component" value="Unassembled WGS sequence"/>
</dbReference>
<organism evidence="8 9">
    <name type="scientific">Agrobacterium cavarae</name>
    <dbReference type="NCBI Taxonomy" id="2528239"/>
    <lineage>
        <taxon>Bacteria</taxon>
        <taxon>Pseudomonadati</taxon>
        <taxon>Pseudomonadota</taxon>
        <taxon>Alphaproteobacteria</taxon>
        <taxon>Hyphomicrobiales</taxon>
        <taxon>Rhizobiaceae</taxon>
        <taxon>Rhizobium/Agrobacterium group</taxon>
        <taxon>Agrobacterium</taxon>
    </lineage>
</organism>
<evidence type="ECO:0000313" key="9">
    <source>
        <dbReference type="Proteomes" id="UP000294239"/>
    </source>
</evidence>
<keyword evidence="4 6" id="KW-0378">Hydrolase</keyword>
<dbReference type="NCBIfam" id="NF000270">
    <property type="entry name" value="bla_class_D_alt"/>
    <property type="match status" value="1"/>
</dbReference>
<dbReference type="EC" id="3.5.2.6" evidence="2 6"/>
<evidence type="ECO:0000256" key="5">
    <source>
        <dbReference type="ARBA" id="ARBA00023251"/>
    </source>
</evidence>
<dbReference type="EMBL" id="SISF01000028">
    <property type="protein sequence ID" value="TBN13329.1"/>
    <property type="molecule type" value="Genomic_DNA"/>
</dbReference>
<dbReference type="InterPro" id="IPR012338">
    <property type="entry name" value="Beta-lactam/transpept-like"/>
</dbReference>
<protein>
    <recommendedName>
        <fullName evidence="2 6">Beta-lactamase</fullName>
        <ecNumber evidence="2 6">3.5.2.6</ecNumber>
    </recommendedName>
</protein>
<accession>A0ABY1Y8T8</accession>
<keyword evidence="9" id="KW-1185">Reference proteome</keyword>